<evidence type="ECO:0008006" key="3">
    <source>
        <dbReference type="Google" id="ProtNLM"/>
    </source>
</evidence>
<dbReference type="PANTHER" id="PTHR19959">
    <property type="entry name" value="KINESIN LIGHT CHAIN"/>
    <property type="match status" value="1"/>
</dbReference>
<accession>A0AAJ1S8U7</accession>
<protein>
    <recommendedName>
        <fullName evidence="3">Tetratricopeptide repeat protein</fullName>
    </recommendedName>
</protein>
<evidence type="ECO:0000313" key="2">
    <source>
        <dbReference type="Proteomes" id="UP001229081"/>
    </source>
</evidence>
<evidence type="ECO:0000313" key="1">
    <source>
        <dbReference type="EMBL" id="MDP7739676.1"/>
    </source>
</evidence>
<dbReference type="EMBL" id="JAUFSA010000007">
    <property type="protein sequence ID" value="MDP7739676.1"/>
    <property type="molecule type" value="Genomic_DNA"/>
</dbReference>
<name>A0AAJ1S8U7_9MYCO</name>
<dbReference type="InterPro" id="IPR011990">
    <property type="entry name" value="TPR-like_helical_dom_sf"/>
</dbReference>
<gene>
    <name evidence="1" type="ORF">QXL92_33660</name>
</gene>
<dbReference type="SUPFAM" id="SSF48452">
    <property type="entry name" value="TPR-like"/>
    <property type="match status" value="4"/>
</dbReference>
<sequence length="1646" mass="174267">MVERGSKQGLFVGVGVDLYTSPDLTSLPGSADEVQMVAELVGEHFDVDILRDPCHAAIHRVLRERAGHFSADEGAMVLMWSGHGIPGVGANSLKLLAHDSRNDSSEGFDPLDVATRCAATGAHQILLIIDTCYSGNAVDTVAHIAKYFRENPPIGQWSWFGVLAACGPEKVRQRQLGPQLARLLREGPHPQGPYVDDLRRRWSTHQRFLRGDDLCDALIKQRDPDAPSVPEFTSTGDARPFLRNPLWSPATGPLLVDEVLTGVPTRSTFYGRQAAVATVVRWLAEQGCGVYVVSGAAGSGKSALLRHALPLLKEDPTGPPAAAVLVDVHGLSVDVITTALDAVLVAQGTLDPAPIPRNTSELCSSLQRRRDSGEPVPVIALDALAAATDSGLVVQALLTPLSAVATVIVATRPAAITVPRQRRASPLTLVAAAGETEDLISIAAALASPERILDLDSAQHRRSGWDALVDMLDAEVSRETPDRDPAGAVAALRLRAGEESPPPFVLTKLLLDGARRTGAGEPFAAGTAEESLGAAIDHTVTRAYDAAVLPAARVLLRALAYGLGAGFPEREWLLAANAVRATDVAPLGRVDVTATLAPLGAYIVEDSESDEAVYRFAHSLIAQHFAADGGTAGSATRDLRIAAALVADLLQAPGTRSPHLERYLWRYAAGAGVRGLDLLRGNDSLSTDLAAAALAVSIGEVAGGNLGAAVGLAEEAVSVAEGLSDAGRGWRLAPALAHLATLYQSLGRVTRAVQAGYRAVAAYNELVGEHPEVVADLAAVAHNLANMLMDAQDAAASGVAAQAVDLEERFQPLGTDNRYRLGIARNTLALSLSMEGRIAEAVEKSRGAVEVLQAAVNDTGTERDRAALAQALQNLGSHLAGHGDLSEAVTVTERARDIMEALVASDTTWVPGLLETLSDLGARYSQIGRAEEAVATASRAVDGYQAIRPLSSGQTVNYAGALTNKSNVLIIVDRAEAATGPAREAVEIMRGLADHEEAKRPALAQMLDNYANALSLTGRHGEALEASAQALQYFRAARGGNAGLDNDVARALQNHCQRLAATAQFASAVEAGTEAISLFERLSADEPRNQVYAVTTRALVAIFTVAAGDETQGGLLAAQACERGEQLLTTGLMSAVELATIYVEATKAVQSDPATAMRYAQRTVDLLRQAGSTDTSTYATALRNLAACHGMGGQFAAGLTVVAEAVAVWTRLLDLDSSHRGGLASALSTMASLQLEQRDVTAARDTAVAAVEHYGMIPELHPHDIETCGRTLATLARALGDDIDRLDQHVDRCLRSRDGVTRAQLLYFGVTVLPVDHPRVPHWLHTAMNELGSESPMLLLQLRRTTRTFRAANRVRFDQRWRHATGTNLPAWAMIDELKIGLAMSWISAPDYTAAETFLRDNPQLLGADFDSPINEAFLVLDSTRAATLAEIRDQIRFSGSTDTPGGDSSDNTRAVDGQVKDVVAPNVYDVAERFLDADLGGRIALLAAHGEQLRSDPVRRHLLARTDHTRLNSAVSLVEISRLALHTAVATAAASRDGDPIDNLLALIADDHDPKTLRQAAFVVMDIASTAADITVAAVTSFYLGVSLLGTEKDTQGRELISEATDNAPERIPMWQELSARLAPKTPEFAEAAAILGQHAGGDGG</sequence>
<dbReference type="PANTHER" id="PTHR19959:SF119">
    <property type="entry name" value="FUNGAL LIPASE-LIKE DOMAIN-CONTAINING PROTEIN"/>
    <property type="match status" value="1"/>
</dbReference>
<dbReference type="SUPFAM" id="SSF52540">
    <property type="entry name" value="P-loop containing nucleoside triphosphate hydrolases"/>
    <property type="match status" value="1"/>
</dbReference>
<reference evidence="1" key="1">
    <citation type="submission" date="2023-06" db="EMBL/GenBank/DDBJ databases">
        <title>Identification of two novel mycobacterium reveal diversities and complexities of Mycobacterium gordonae clade.</title>
        <authorList>
            <person name="Matsumoto Y."/>
            <person name="Nakamura S."/>
            <person name="Motooka D."/>
            <person name="Fukushima K."/>
        </authorList>
    </citation>
    <scope>NUCLEOTIDE SEQUENCE</scope>
    <source>
        <strain evidence="1">TY812</strain>
    </source>
</reference>
<dbReference type="Gene3D" id="1.25.40.10">
    <property type="entry name" value="Tetratricopeptide repeat domain"/>
    <property type="match status" value="3"/>
</dbReference>
<dbReference type="RefSeq" id="WP_306256106.1">
    <property type="nucleotide sequence ID" value="NZ_JAUFSA010000007.1"/>
</dbReference>
<dbReference type="InterPro" id="IPR027417">
    <property type="entry name" value="P-loop_NTPase"/>
</dbReference>
<dbReference type="Proteomes" id="UP001229081">
    <property type="component" value="Unassembled WGS sequence"/>
</dbReference>
<comment type="caution">
    <text evidence="1">The sequence shown here is derived from an EMBL/GenBank/DDBJ whole genome shotgun (WGS) entry which is preliminary data.</text>
</comment>
<proteinExistence type="predicted"/>
<organism evidence="1 2">
    <name type="scientific">Mycobacterium paragordonae</name>
    <dbReference type="NCBI Taxonomy" id="1389713"/>
    <lineage>
        <taxon>Bacteria</taxon>
        <taxon>Bacillati</taxon>
        <taxon>Actinomycetota</taxon>
        <taxon>Actinomycetes</taxon>
        <taxon>Mycobacteriales</taxon>
        <taxon>Mycobacteriaceae</taxon>
        <taxon>Mycobacterium</taxon>
    </lineage>
</organism>